<accession>A0ABN0PG80</accession>
<dbReference type="GeneID" id="77332674"/>
<feature type="domain" description="AB hydrolase-1" evidence="1">
    <location>
        <begin position="19"/>
        <end position="226"/>
    </location>
</feature>
<sequence>MLKVKAPKHLFLEGGDEAVLLLHSFTGTVQDVKEVAEALHKEGYTCYAPCYRGHGLPVSEFVQYDIRDWWEDAEAAYGFLHAKGYRKITVLGVSLGGIFALKIAEQFDVDRVIGMSVPYHKSAEGVLSRLNHYGTRLQYYIGCTEEEQAEEMAYVPAYQEGAAHFEAFVNQTMNELGRIKAPTLLLYGGKDDVSYKESVDSIAKKLVHASDIETGCFEDSGHLMTRSTEKQKIIEKIINFM</sequence>
<comment type="caution">
    <text evidence="2">The sequence shown here is derived from an EMBL/GenBank/DDBJ whole genome shotgun (WGS) entry which is preliminary data.</text>
</comment>
<dbReference type="InterPro" id="IPR000073">
    <property type="entry name" value="AB_hydrolase_1"/>
</dbReference>
<evidence type="ECO:0000313" key="3">
    <source>
        <dbReference type="Proteomes" id="UP000017131"/>
    </source>
</evidence>
<name>A0ABN0PG80_STASI</name>
<evidence type="ECO:0000259" key="1">
    <source>
        <dbReference type="Pfam" id="PF12697"/>
    </source>
</evidence>
<dbReference type="Gene3D" id="3.40.50.1820">
    <property type="entry name" value="alpha/beta hydrolase"/>
    <property type="match status" value="1"/>
</dbReference>
<dbReference type="PANTHER" id="PTHR46623:SF6">
    <property type="entry name" value="ALPHA_BETA-HYDROLASES SUPERFAMILY PROTEIN"/>
    <property type="match status" value="1"/>
</dbReference>
<organism evidence="2 3">
    <name type="scientific">Staphylococcus simulans UMC-CNS-990</name>
    <dbReference type="NCBI Taxonomy" id="1405498"/>
    <lineage>
        <taxon>Bacteria</taxon>
        <taxon>Bacillati</taxon>
        <taxon>Bacillota</taxon>
        <taxon>Bacilli</taxon>
        <taxon>Bacillales</taxon>
        <taxon>Staphylococcaceae</taxon>
        <taxon>Staphylococcus</taxon>
    </lineage>
</organism>
<reference evidence="2 3" key="1">
    <citation type="journal article" date="2013" name="Genome Announc.">
        <title>Draft Genome Sequence of Staphylococcus simulans UMC-CNS-990, Isolated from a Case of Chronic Bovine Mastitis.</title>
        <authorList>
            <person name="Calcutt M.J."/>
            <person name="Foecking M.F."/>
            <person name="Hsieh H.Y."/>
            <person name="Perry J."/>
            <person name="Stewart G.C."/>
            <person name="Middleton J.R."/>
        </authorList>
    </citation>
    <scope>NUCLEOTIDE SEQUENCE [LARGE SCALE GENOMIC DNA]</scope>
    <source>
        <strain evidence="2 3">UMC-CNS-990</strain>
    </source>
</reference>
<dbReference type="Pfam" id="PF12697">
    <property type="entry name" value="Abhydrolase_6"/>
    <property type="match status" value="1"/>
</dbReference>
<gene>
    <name evidence="2" type="ORF">SSIM_01430</name>
</gene>
<dbReference type="PANTHER" id="PTHR46623">
    <property type="entry name" value="CARBOXYMETHYLENEBUTENOLIDASE-RELATED"/>
    <property type="match status" value="1"/>
</dbReference>
<dbReference type="SUPFAM" id="SSF53474">
    <property type="entry name" value="alpha/beta-Hydrolases"/>
    <property type="match status" value="1"/>
</dbReference>
<dbReference type="InterPro" id="IPR029058">
    <property type="entry name" value="AB_hydrolase_fold"/>
</dbReference>
<dbReference type="RefSeq" id="WP_023014919.1">
    <property type="nucleotide sequence ID" value="NZ_AXDY01000001.1"/>
</dbReference>
<dbReference type="PIRSF" id="PIRSF017388">
    <property type="entry name" value="Esterase_lipase"/>
    <property type="match status" value="1"/>
</dbReference>
<proteinExistence type="predicted"/>
<dbReference type="InterPro" id="IPR051049">
    <property type="entry name" value="Dienelactone_hydrolase-like"/>
</dbReference>
<dbReference type="EMBL" id="AXDY01000001">
    <property type="protein sequence ID" value="ERS94785.1"/>
    <property type="molecule type" value="Genomic_DNA"/>
</dbReference>
<dbReference type="InterPro" id="IPR012354">
    <property type="entry name" value="Esterase_lipase"/>
</dbReference>
<dbReference type="Proteomes" id="UP000017131">
    <property type="component" value="Unassembled WGS sequence"/>
</dbReference>
<evidence type="ECO:0000313" key="2">
    <source>
        <dbReference type="EMBL" id="ERS94785.1"/>
    </source>
</evidence>
<protein>
    <recommendedName>
        <fullName evidence="1">AB hydrolase-1 domain-containing protein</fullName>
    </recommendedName>
</protein>
<keyword evidence="3" id="KW-1185">Reference proteome</keyword>